<evidence type="ECO:0000313" key="3">
    <source>
        <dbReference type="Proteomes" id="UP000298468"/>
    </source>
</evidence>
<feature type="transmembrane region" description="Helical" evidence="1">
    <location>
        <begin position="109"/>
        <end position="133"/>
    </location>
</feature>
<organism evidence="2 3">
    <name type="scientific">Cryobacterium lactosi</name>
    <dbReference type="NCBI Taxonomy" id="1259202"/>
    <lineage>
        <taxon>Bacteria</taxon>
        <taxon>Bacillati</taxon>
        <taxon>Actinomycetota</taxon>
        <taxon>Actinomycetes</taxon>
        <taxon>Micrococcales</taxon>
        <taxon>Microbacteriaceae</taxon>
        <taxon>Cryobacterium</taxon>
    </lineage>
</organism>
<evidence type="ECO:0000313" key="2">
    <source>
        <dbReference type="EMBL" id="TFD95274.1"/>
    </source>
</evidence>
<dbReference type="RefSeq" id="WP_134639087.1">
    <property type="nucleotide sequence ID" value="NZ_SOHM01000002.1"/>
</dbReference>
<gene>
    <name evidence="2" type="ORF">E3T61_01190</name>
</gene>
<keyword evidence="1" id="KW-0472">Membrane</keyword>
<feature type="transmembrane region" description="Helical" evidence="1">
    <location>
        <begin position="72"/>
        <end position="97"/>
    </location>
</feature>
<comment type="caution">
    <text evidence="2">The sequence shown here is derived from an EMBL/GenBank/DDBJ whole genome shotgun (WGS) entry which is preliminary data.</text>
</comment>
<feature type="transmembrane region" description="Helical" evidence="1">
    <location>
        <begin position="171"/>
        <end position="188"/>
    </location>
</feature>
<dbReference type="Proteomes" id="UP000298468">
    <property type="component" value="Unassembled WGS sequence"/>
</dbReference>
<feature type="transmembrane region" description="Helical" evidence="1">
    <location>
        <begin position="41"/>
        <end position="60"/>
    </location>
</feature>
<dbReference type="AlphaFoldDB" id="A0A4V3IY30"/>
<keyword evidence="3" id="KW-1185">Reference proteome</keyword>
<sequence>MDDNRTPAAADLDEPIGDPRAMLALLESQQREVLNAQQAPVIWMYFIWGITWFVGFLALWSGDADGNPWFTIPAYVATPVFIVMLVASIVASAVLGIRINRGVRGASVFSGAVYGISWSACGTAFAVLGTGLISQGLSPELANLYFPAAYALMCGTIYLGGAALWRDVSQLVLGLVLLAVGAASAFAGSPGNDLVLAIGVGGAFLIAAAALTVRRRQGR</sequence>
<feature type="transmembrane region" description="Helical" evidence="1">
    <location>
        <begin position="194"/>
        <end position="213"/>
    </location>
</feature>
<evidence type="ECO:0000256" key="1">
    <source>
        <dbReference type="SAM" id="Phobius"/>
    </source>
</evidence>
<reference evidence="2 3" key="1">
    <citation type="submission" date="2019-03" db="EMBL/GenBank/DDBJ databases">
        <title>Genomics of glacier-inhabiting Cryobacterium strains.</title>
        <authorList>
            <person name="Liu Q."/>
            <person name="Xin Y.-H."/>
        </authorList>
    </citation>
    <scope>NUCLEOTIDE SEQUENCE [LARGE SCALE GENOMIC DNA]</scope>
    <source>
        <strain evidence="2 3">Sr59</strain>
    </source>
</reference>
<name>A0A4V3IY30_9MICO</name>
<protein>
    <submittedName>
        <fullName evidence="2">Uncharacterized protein</fullName>
    </submittedName>
</protein>
<dbReference type="EMBL" id="SOHM01000002">
    <property type="protein sequence ID" value="TFD95274.1"/>
    <property type="molecule type" value="Genomic_DNA"/>
</dbReference>
<keyword evidence="1" id="KW-1133">Transmembrane helix</keyword>
<feature type="transmembrane region" description="Helical" evidence="1">
    <location>
        <begin position="145"/>
        <end position="164"/>
    </location>
</feature>
<proteinExistence type="predicted"/>
<dbReference type="OrthoDB" id="3240366at2"/>
<keyword evidence="1" id="KW-0812">Transmembrane</keyword>
<accession>A0A4V3IY30</accession>